<dbReference type="GO" id="GO:0071424">
    <property type="term" value="F:rRNA (cytosine-N4-)-methyltransferase activity"/>
    <property type="evidence" value="ECO:0007669"/>
    <property type="project" value="UniProtKB-UniRule"/>
</dbReference>
<dbReference type="PANTHER" id="PTHR11265">
    <property type="entry name" value="S-ADENOSYL-METHYLTRANSFERASE MRAW"/>
    <property type="match status" value="1"/>
</dbReference>
<feature type="binding site" evidence="6">
    <location>
        <position position="73"/>
    </location>
    <ligand>
        <name>S-adenosyl-L-methionine</name>
        <dbReference type="ChEBI" id="CHEBI:59789"/>
    </ligand>
</feature>
<dbReference type="PANTHER" id="PTHR11265:SF0">
    <property type="entry name" value="12S RRNA N4-METHYLCYTIDINE METHYLTRANSFERASE"/>
    <property type="match status" value="1"/>
</dbReference>
<keyword evidence="5 6" id="KW-0949">S-adenosyl-L-methionine</keyword>
<dbReference type="PIRSF" id="PIRSF004486">
    <property type="entry name" value="MraW"/>
    <property type="match status" value="1"/>
</dbReference>
<gene>
    <name evidence="7" type="primary">mraW</name>
    <name evidence="6" type="synonym">rsmH</name>
    <name evidence="7" type="ORF">B11C_40344</name>
</gene>
<dbReference type="SUPFAM" id="SSF53335">
    <property type="entry name" value="S-adenosyl-L-methionine-dependent methyltransferases"/>
    <property type="match status" value="1"/>
</dbReference>
<keyword evidence="6" id="KW-0963">Cytoplasm</keyword>
<sequence length="356" mass="39534">MPLVVIDAEKYKSRWVILTGQGNETESHIPVLLQPVLAALVPLAGAKVIDGTFGAGGYTRALLDAGADVIALDRDPHAIREGQLLVDQFFPRLRLVQMEFSQLDCVVEEKVDAVILDIGVSSMQLDEAERGFSFQKDGPLDMRMAQTGFTASDVVNCLKVNELSHMFRVLGEERHAGRIARMIEKRRRIRPFLRTCDLANAIEVLVGRKPGDRIHPATRVFQALRIYVNDELGELTRGLLAAEKVLKAGGRLGVVSFHSLEDRIVKKFFSARSGEGGRSRYLPEIKSSPATFLPLFKGVKTANEEEVQKNPRARSAKLRVGIRTQEDVIRTQEDVIKADMELFGLAEITSFKGSKK</sequence>
<dbReference type="InterPro" id="IPR002903">
    <property type="entry name" value="RsmH"/>
</dbReference>
<keyword evidence="4 6" id="KW-0808">Transferase</keyword>
<dbReference type="AlphaFoldDB" id="E6Z051"/>
<keyword evidence="2 6" id="KW-0698">rRNA processing</keyword>
<proteinExistence type="inferred from homology"/>
<feature type="binding site" evidence="6">
    <location>
        <begin position="56"/>
        <end position="58"/>
    </location>
    <ligand>
        <name>S-adenosyl-L-methionine</name>
        <dbReference type="ChEBI" id="CHEBI:59789"/>
    </ligand>
</feature>
<name>E6Z051_BARSR</name>
<comment type="subcellular location">
    <subcellularLocation>
        <location evidence="6">Cytoplasm</location>
    </subcellularLocation>
</comment>
<feature type="binding site" evidence="6">
    <location>
        <position position="124"/>
    </location>
    <ligand>
        <name>S-adenosyl-L-methionine</name>
        <dbReference type="ChEBI" id="CHEBI:59789"/>
    </ligand>
</feature>
<evidence type="ECO:0000256" key="3">
    <source>
        <dbReference type="ARBA" id="ARBA00022603"/>
    </source>
</evidence>
<evidence type="ECO:0000256" key="4">
    <source>
        <dbReference type="ARBA" id="ARBA00022679"/>
    </source>
</evidence>
<dbReference type="Gene3D" id="3.40.50.150">
    <property type="entry name" value="Vaccinia Virus protein VP39"/>
    <property type="match status" value="1"/>
</dbReference>
<evidence type="ECO:0000256" key="5">
    <source>
        <dbReference type="ARBA" id="ARBA00022691"/>
    </source>
</evidence>
<evidence type="ECO:0000256" key="6">
    <source>
        <dbReference type="HAMAP-Rule" id="MF_01007"/>
    </source>
</evidence>
<feature type="binding site" evidence="6">
    <location>
        <position position="100"/>
    </location>
    <ligand>
        <name>S-adenosyl-L-methionine</name>
        <dbReference type="ChEBI" id="CHEBI:59789"/>
    </ligand>
</feature>
<accession>E6Z051</accession>
<keyword evidence="3 6" id="KW-0489">Methyltransferase</keyword>
<dbReference type="CDD" id="cd02440">
    <property type="entry name" value="AdoMet_MTases"/>
    <property type="match status" value="1"/>
</dbReference>
<dbReference type="GO" id="GO:0070475">
    <property type="term" value="P:rRNA base methylation"/>
    <property type="evidence" value="ECO:0007669"/>
    <property type="project" value="UniProtKB-UniRule"/>
</dbReference>
<dbReference type="SUPFAM" id="SSF81799">
    <property type="entry name" value="Putative methyltransferase TM0872, insert domain"/>
    <property type="match status" value="1"/>
</dbReference>
<comment type="catalytic activity">
    <reaction evidence="6">
        <text>cytidine(1402) in 16S rRNA + S-adenosyl-L-methionine = N(4)-methylcytidine(1402) in 16S rRNA + S-adenosyl-L-homocysteine + H(+)</text>
        <dbReference type="Rhea" id="RHEA:42928"/>
        <dbReference type="Rhea" id="RHEA-COMP:10286"/>
        <dbReference type="Rhea" id="RHEA-COMP:10287"/>
        <dbReference type="ChEBI" id="CHEBI:15378"/>
        <dbReference type="ChEBI" id="CHEBI:57856"/>
        <dbReference type="ChEBI" id="CHEBI:59789"/>
        <dbReference type="ChEBI" id="CHEBI:74506"/>
        <dbReference type="ChEBI" id="CHEBI:82748"/>
        <dbReference type="EC" id="2.1.1.199"/>
    </reaction>
</comment>
<comment type="function">
    <text evidence="6">Specifically methylates the N4 position of cytidine in position 1402 (C1402) of 16S rRNA.</text>
</comment>
<dbReference type="HAMAP" id="MF_01007">
    <property type="entry name" value="16SrRNA_methyltr_H"/>
    <property type="match status" value="1"/>
</dbReference>
<dbReference type="InterPro" id="IPR023397">
    <property type="entry name" value="SAM-dep_MeTrfase_MraW_recog"/>
</dbReference>
<dbReference type="GO" id="GO:0005737">
    <property type="term" value="C:cytoplasm"/>
    <property type="evidence" value="ECO:0007669"/>
    <property type="project" value="UniProtKB-SubCell"/>
</dbReference>
<evidence type="ECO:0000256" key="1">
    <source>
        <dbReference type="ARBA" id="ARBA00010396"/>
    </source>
</evidence>
<feature type="binding site" evidence="6">
    <location>
        <position position="117"/>
    </location>
    <ligand>
        <name>S-adenosyl-L-methionine</name>
        <dbReference type="ChEBI" id="CHEBI:59789"/>
    </ligand>
</feature>
<dbReference type="Gene3D" id="1.10.150.170">
    <property type="entry name" value="Putative methyltransferase TM0872, insert domain"/>
    <property type="match status" value="1"/>
</dbReference>
<evidence type="ECO:0000256" key="2">
    <source>
        <dbReference type="ARBA" id="ARBA00022552"/>
    </source>
</evidence>
<dbReference type="EMBL" id="FN645509">
    <property type="protein sequence ID" value="CBI82489.1"/>
    <property type="molecule type" value="Genomic_DNA"/>
</dbReference>
<protein>
    <recommendedName>
        <fullName evidence="6">Ribosomal RNA small subunit methyltransferase H</fullName>
        <ecNumber evidence="6">2.1.1.199</ecNumber>
    </recommendedName>
    <alternativeName>
        <fullName evidence="6">16S rRNA m(4)C1402 methyltransferase</fullName>
    </alternativeName>
    <alternativeName>
        <fullName evidence="6">rRNA (cytosine-N(4)-)-methyltransferase RsmH</fullName>
    </alternativeName>
</protein>
<reference evidence="7" key="1">
    <citation type="journal article" date="2011" name="PLoS Genet.">
        <title>Parallel evolution of a type IV secretion system in radiating lineages of the host-restricted bacterial pathogen Bartonella.</title>
        <authorList>
            <person name="Engel P."/>
            <person name="Salzburger W."/>
            <person name="Liesch M."/>
            <person name="Chang C.C."/>
            <person name="Maruyama S."/>
            <person name="Lanz C."/>
            <person name="Calteau A."/>
            <person name="Lajus A."/>
            <person name="Medigue C."/>
            <person name="Schuster S.C."/>
            <person name="Dehio C."/>
        </authorList>
    </citation>
    <scope>NUCLEOTIDE SEQUENCE</scope>
    <source>
        <strain evidence="7">R1</strain>
    </source>
</reference>
<dbReference type="NCBIfam" id="TIGR00006">
    <property type="entry name" value="16S rRNA (cytosine(1402)-N(4))-methyltransferase RsmH"/>
    <property type="match status" value="1"/>
</dbReference>
<comment type="similarity">
    <text evidence="1 6">Belongs to the methyltransferase superfamily. RsmH family.</text>
</comment>
<dbReference type="InterPro" id="IPR029063">
    <property type="entry name" value="SAM-dependent_MTases_sf"/>
</dbReference>
<evidence type="ECO:0000313" key="7">
    <source>
        <dbReference type="EMBL" id="CBI82489.1"/>
    </source>
</evidence>
<organism evidence="7">
    <name type="scientific">Bartonella schoenbuchensis (strain DSM 13525 / NCTC 13165 / R1)</name>
    <dbReference type="NCBI Taxonomy" id="687861"/>
    <lineage>
        <taxon>Bacteria</taxon>
        <taxon>Pseudomonadati</taxon>
        <taxon>Pseudomonadota</taxon>
        <taxon>Alphaproteobacteria</taxon>
        <taxon>Hyphomicrobiales</taxon>
        <taxon>Bartonellaceae</taxon>
        <taxon>Bartonella</taxon>
    </lineage>
</organism>
<dbReference type="Pfam" id="PF01795">
    <property type="entry name" value="Methyltransf_5"/>
    <property type="match status" value="1"/>
</dbReference>
<dbReference type="EC" id="2.1.1.199" evidence="6"/>